<evidence type="ECO:0000256" key="1">
    <source>
        <dbReference type="SAM" id="MobiDB-lite"/>
    </source>
</evidence>
<feature type="compositionally biased region" description="Basic residues" evidence="1">
    <location>
        <begin position="1"/>
        <end position="21"/>
    </location>
</feature>
<sequence length="242" mass="26701">MPRNCNSKRRARNRRSRKPNRTQRNTWPSDTSNADIDSHMSDSPYGHHRPDAPLRSPLKNTKSDHGVGSLHSLKKPKRTSLSGTPSDPHRPPRHVRPGFDPEAARIVNDARVAFHVRRELGDLLAHASAVKEATGSVLREVASIESAAMALQGGLLSLTDMIAAKTPTMDWEPCAVKEYIATHEIPTPVSMGGNGEGEEQTKAQGLPETMHHGDLREEMQHEEQPQEKNIAPSVNSDSDFIL</sequence>
<gene>
    <name evidence="2 4" type="ORF">P152DRAFT_480091</name>
</gene>
<feature type="compositionally biased region" description="Polar residues" evidence="1">
    <location>
        <begin position="26"/>
        <end position="35"/>
    </location>
</feature>
<reference evidence="2 4" key="1">
    <citation type="submission" date="2020-01" db="EMBL/GenBank/DDBJ databases">
        <authorList>
            <consortium name="DOE Joint Genome Institute"/>
            <person name="Haridas S."/>
            <person name="Albert R."/>
            <person name="Binder M."/>
            <person name="Bloem J."/>
            <person name="Labutti K."/>
            <person name="Salamov A."/>
            <person name="Andreopoulos B."/>
            <person name="Baker S.E."/>
            <person name="Barry K."/>
            <person name="Bills G."/>
            <person name="Bluhm B.H."/>
            <person name="Cannon C."/>
            <person name="Castanera R."/>
            <person name="Culley D.E."/>
            <person name="Daum C."/>
            <person name="Ezra D."/>
            <person name="Gonzalez J.B."/>
            <person name="Henrissat B."/>
            <person name="Kuo A."/>
            <person name="Liang C."/>
            <person name="Lipzen A."/>
            <person name="Lutzoni F."/>
            <person name="Magnuson J."/>
            <person name="Mondo S."/>
            <person name="Nolan M."/>
            <person name="Ohm R."/>
            <person name="Pangilinan J."/>
            <person name="Park H.-J."/>
            <person name="Ramirez L."/>
            <person name="Alfaro M."/>
            <person name="Sun H."/>
            <person name="Tritt A."/>
            <person name="Yoshinaga Y."/>
            <person name="Zwiers L.-H."/>
            <person name="Turgeon B.G."/>
            <person name="Goodwin S.B."/>
            <person name="Spatafora J.W."/>
            <person name="Crous P.W."/>
            <person name="Grigoriev I.V."/>
        </authorList>
    </citation>
    <scope>NUCLEOTIDE SEQUENCE</scope>
    <source>
        <strain evidence="2 4">CBS 781.70</strain>
    </source>
</reference>
<accession>A0A6G1GA72</accession>
<feature type="region of interest" description="Disordered" evidence="1">
    <location>
        <begin position="187"/>
        <end position="242"/>
    </location>
</feature>
<evidence type="ECO:0000313" key="3">
    <source>
        <dbReference type="Proteomes" id="UP000504638"/>
    </source>
</evidence>
<dbReference type="RefSeq" id="XP_033536609.1">
    <property type="nucleotide sequence ID" value="XM_033681746.1"/>
</dbReference>
<feature type="region of interest" description="Disordered" evidence="1">
    <location>
        <begin position="1"/>
        <end position="100"/>
    </location>
</feature>
<organism evidence="2">
    <name type="scientific">Eremomyces bilateralis CBS 781.70</name>
    <dbReference type="NCBI Taxonomy" id="1392243"/>
    <lineage>
        <taxon>Eukaryota</taxon>
        <taxon>Fungi</taxon>
        <taxon>Dikarya</taxon>
        <taxon>Ascomycota</taxon>
        <taxon>Pezizomycotina</taxon>
        <taxon>Dothideomycetes</taxon>
        <taxon>Dothideomycetes incertae sedis</taxon>
        <taxon>Eremomycetales</taxon>
        <taxon>Eremomycetaceae</taxon>
        <taxon>Eremomyces</taxon>
    </lineage>
</organism>
<dbReference type="Proteomes" id="UP000504638">
    <property type="component" value="Unplaced"/>
</dbReference>
<keyword evidence="3" id="KW-1185">Reference proteome</keyword>
<reference evidence="4" key="2">
    <citation type="submission" date="2020-04" db="EMBL/GenBank/DDBJ databases">
        <authorList>
            <consortium name="NCBI Genome Project"/>
        </authorList>
    </citation>
    <scope>NUCLEOTIDE SEQUENCE</scope>
    <source>
        <strain evidence="4">CBS 781.70</strain>
    </source>
</reference>
<proteinExistence type="predicted"/>
<feature type="compositionally biased region" description="Basic and acidic residues" evidence="1">
    <location>
        <begin position="209"/>
        <end position="226"/>
    </location>
</feature>
<evidence type="ECO:0000313" key="4">
    <source>
        <dbReference type="RefSeq" id="XP_033536609.1"/>
    </source>
</evidence>
<evidence type="ECO:0000313" key="2">
    <source>
        <dbReference type="EMBL" id="KAF1814978.1"/>
    </source>
</evidence>
<feature type="compositionally biased region" description="Polar residues" evidence="1">
    <location>
        <begin position="232"/>
        <end position="242"/>
    </location>
</feature>
<dbReference type="GeneID" id="54422316"/>
<dbReference type="EMBL" id="ML975152">
    <property type="protein sequence ID" value="KAF1814978.1"/>
    <property type="molecule type" value="Genomic_DNA"/>
</dbReference>
<dbReference type="AlphaFoldDB" id="A0A6G1GA72"/>
<reference evidence="4" key="3">
    <citation type="submission" date="2025-04" db="UniProtKB">
        <authorList>
            <consortium name="RefSeq"/>
        </authorList>
    </citation>
    <scope>IDENTIFICATION</scope>
    <source>
        <strain evidence="4">CBS 781.70</strain>
    </source>
</reference>
<name>A0A6G1GA72_9PEZI</name>
<protein>
    <submittedName>
        <fullName evidence="2 4">Uncharacterized protein</fullName>
    </submittedName>
</protein>